<dbReference type="Proteomes" id="UP001500432">
    <property type="component" value="Unassembled WGS sequence"/>
</dbReference>
<feature type="domain" description="Lipoprotein LpqB N-terminal" evidence="1">
    <location>
        <begin position="25"/>
        <end position="137"/>
    </location>
</feature>
<dbReference type="InterPro" id="IPR032710">
    <property type="entry name" value="NTF2-like_dom_sf"/>
</dbReference>
<evidence type="ECO:0000313" key="2">
    <source>
        <dbReference type="EMBL" id="GAA2198421.1"/>
    </source>
</evidence>
<name>A0ABN3BPH8_9MICC</name>
<dbReference type="Pfam" id="PF25976">
    <property type="entry name" value="LpqB_N"/>
    <property type="match status" value="1"/>
</dbReference>
<sequence>MVLSLIGVLVVASVALILSRGAPQPIDRSTPAGVVQKYAQAYLAGDTATALSTLSDDARKQCASYPGSYQQSPQYLENVRVELRSTTERESTATVRVALVQTAEGGPFGPSDYSTPGDFQLVKTNGQWEIVSAPPMIAACPPFIKSVAP</sequence>
<organism evidence="2 3">
    <name type="scientific">Sinomonas flava</name>
    <dbReference type="NCBI Taxonomy" id="496857"/>
    <lineage>
        <taxon>Bacteria</taxon>
        <taxon>Bacillati</taxon>
        <taxon>Actinomycetota</taxon>
        <taxon>Actinomycetes</taxon>
        <taxon>Micrococcales</taxon>
        <taxon>Micrococcaceae</taxon>
        <taxon>Sinomonas</taxon>
    </lineage>
</organism>
<dbReference type="SUPFAM" id="SSF54427">
    <property type="entry name" value="NTF2-like"/>
    <property type="match status" value="1"/>
</dbReference>
<keyword evidence="3" id="KW-1185">Reference proteome</keyword>
<protein>
    <recommendedName>
        <fullName evidence="1">Lipoprotein LpqB N-terminal domain-containing protein</fullName>
    </recommendedName>
</protein>
<comment type="caution">
    <text evidence="2">The sequence shown here is derived from an EMBL/GenBank/DDBJ whole genome shotgun (WGS) entry which is preliminary data.</text>
</comment>
<dbReference type="InterPro" id="IPR059026">
    <property type="entry name" value="LpqB_N"/>
</dbReference>
<reference evidence="2 3" key="1">
    <citation type="journal article" date="2019" name="Int. J. Syst. Evol. Microbiol.">
        <title>The Global Catalogue of Microorganisms (GCM) 10K type strain sequencing project: providing services to taxonomists for standard genome sequencing and annotation.</title>
        <authorList>
            <consortium name="The Broad Institute Genomics Platform"/>
            <consortium name="The Broad Institute Genome Sequencing Center for Infectious Disease"/>
            <person name="Wu L."/>
            <person name="Ma J."/>
        </authorList>
    </citation>
    <scope>NUCLEOTIDE SEQUENCE [LARGE SCALE GENOMIC DNA]</scope>
    <source>
        <strain evidence="2 3">JCM 16034</strain>
    </source>
</reference>
<gene>
    <name evidence="2" type="ORF">GCM10009849_11030</name>
</gene>
<dbReference type="EMBL" id="BAAAQW010000003">
    <property type="protein sequence ID" value="GAA2198421.1"/>
    <property type="molecule type" value="Genomic_DNA"/>
</dbReference>
<evidence type="ECO:0000313" key="3">
    <source>
        <dbReference type="Proteomes" id="UP001500432"/>
    </source>
</evidence>
<accession>A0ABN3BPH8</accession>
<dbReference type="Gene3D" id="3.10.450.50">
    <property type="match status" value="1"/>
</dbReference>
<evidence type="ECO:0000259" key="1">
    <source>
        <dbReference type="Pfam" id="PF25976"/>
    </source>
</evidence>
<proteinExistence type="predicted"/>